<evidence type="ECO:0000313" key="2">
    <source>
        <dbReference type="Proteomes" id="UP001551675"/>
    </source>
</evidence>
<reference evidence="1 2" key="1">
    <citation type="submission" date="2024-06" db="EMBL/GenBank/DDBJ databases">
        <title>The Natural Products Discovery Center: Release of the First 8490 Sequenced Strains for Exploring Actinobacteria Biosynthetic Diversity.</title>
        <authorList>
            <person name="Kalkreuter E."/>
            <person name="Kautsar S.A."/>
            <person name="Yang D."/>
            <person name="Bader C.D."/>
            <person name="Teijaro C.N."/>
            <person name="Fluegel L."/>
            <person name="Davis C.M."/>
            <person name="Simpson J.R."/>
            <person name="Lauterbach L."/>
            <person name="Steele A.D."/>
            <person name="Gui C."/>
            <person name="Meng S."/>
            <person name="Li G."/>
            <person name="Viehrig K."/>
            <person name="Ye F."/>
            <person name="Su P."/>
            <person name="Kiefer A.F."/>
            <person name="Nichols A."/>
            <person name="Cepeda A.J."/>
            <person name="Yan W."/>
            <person name="Fan B."/>
            <person name="Jiang Y."/>
            <person name="Adhikari A."/>
            <person name="Zheng C.-J."/>
            <person name="Schuster L."/>
            <person name="Cowan T.M."/>
            <person name="Smanski M.J."/>
            <person name="Chevrette M.G."/>
            <person name="De Carvalho L.P.S."/>
            <person name="Shen B."/>
        </authorList>
    </citation>
    <scope>NUCLEOTIDE SEQUENCE [LARGE SCALE GENOMIC DNA]</scope>
    <source>
        <strain evidence="1 2">NPDC050100</strain>
    </source>
</reference>
<protein>
    <submittedName>
        <fullName evidence="1">Uncharacterized protein</fullName>
    </submittedName>
</protein>
<name>A0ABV3GFN5_MICGL</name>
<comment type="caution">
    <text evidence="1">The sequence shown here is derived from an EMBL/GenBank/DDBJ whole genome shotgun (WGS) entry which is preliminary data.</text>
</comment>
<organism evidence="1 2">
    <name type="scientific">Microtetraspora glauca</name>
    <dbReference type="NCBI Taxonomy" id="1996"/>
    <lineage>
        <taxon>Bacteria</taxon>
        <taxon>Bacillati</taxon>
        <taxon>Actinomycetota</taxon>
        <taxon>Actinomycetes</taxon>
        <taxon>Streptosporangiales</taxon>
        <taxon>Streptosporangiaceae</taxon>
        <taxon>Microtetraspora</taxon>
    </lineage>
</organism>
<keyword evidence="2" id="KW-1185">Reference proteome</keyword>
<dbReference type="Proteomes" id="UP001551675">
    <property type="component" value="Unassembled WGS sequence"/>
</dbReference>
<sequence>MTFVGAKIWTGSGADRSNRASRASTVVVTHTPCVTTRGDITGHSF</sequence>
<dbReference type="EMBL" id="JBFALK010000008">
    <property type="protein sequence ID" value="MEV0970406.1"/>
    <property type="molecule type" value="Genomic_DNA"/>
</dbReference>
<proteinExistence type="predicted"/>
<dbReference type="RefSeq" id="WP_358133784.1">
    <property type="nucleotide sequence ID" value="NZ_JBFALK010000008.1"/>
</dbReference>
<accession>A0ABV3GFN5</accession>
<evidence type="ECO:0000313" key="1">
    <source>
        <dbReference type="EMBL" id="MEV0970406.1"/>
    </source>
</evidence>
<gene>
    <name evidence="1" type="ORF">AB0I59_17355</name>
</gene>